<keyword evidence="4" id="KW-1133">Transmembrane helix</keyword>
<evidence type="ECO:0000313" key="6">
    <source>
        <dbReference type="Proteomes" id="UP000178851"/>
    </source>
</evidence>
<name>A0A1F7YKB4_9BACT</name>
<proteinExistence type="inferred from homology"/>
<organism evidence="5 6">
    <name type="scientific">Candidatus Woesebacteria bacterium RIFCSPHIGHO2_01_FULL_39_28</name>
    <dbReference type="NCBI Taxonomy" id="1802496"/>
    <lineage>
        <taxon>Bacteria</taxon>
        <taxon>Candidatus Woeseibacteriota</taxon>
    </lineage>
</organism>
<comment type="similarity">
    <text evidence="1 3">Belongs to the short-chain dehydrogenases/reductases (SDR) family.</text>
</comment>
<reference evidence="5 6" key="1">
    <citation type="journal article" date="2016" name="Nat. Commun.">
        <title>Thousands of microbial genomes shed light on interconnected biogeochemical processes in an aquifer system.</title>
        <authorList>
            <person name="Anantharaman K."/>
            <person name="Brown C.T."/>
            <person name="Hug L.A."/>
            <person name="Sharon I."/>
            <person name="Castelle C.J."/>
            <person name="Probst A.J."/>
            <person name="Thomas B.C."/>
            <person name="Singh A."/>
            <person name="Wilkins M.J."/>
            <person name="Karaoz U."/>
            <person name="Brodie E.L."/>
            <person name="Williams K.H."/>
            <person name="Hubbard S.S."/>
            <person name="Banfield J.F."/>
        </authorList>
    </citation>
    <scope>NUCLEOTIDE SEQUENCE [LARGE SCALE GENOMIC DNA]</scope>
</reference>
<dbReference type="Gene3D" id="3.40.50.720">
    <property type="entry name" value="NAD(P)-binding Rossmann-like Domain"/>
    <property type="match status" value="1"/>
</dbReference>
<evidence type="ECO:0000256" key="2">
    <source>
        <dbReference type="ARBA" id="ARBA00023002"/>
    </source>
</evidence>
<accession>A0A1F7YKB4</accession>
<dbReference type="InterPro" id="IPR051911">
    <property type="entry name" value="SDR_oxidoreductase"/>
</dbReference>
<sequence>MGAIETFSEREVKEQFETNFFGLFKVTKSMLPYMRGQKPASPAGRSGLIINVSSISGLFTTAYYGIYSASKYAVEAITQALRIEESLYGIKVVSVNPGSFETKFWENEKFPKNTRSSLGKFNERIKAFISRNKRRRGNSMVVAKKIREIIETKNPKKNYLIGWDVIALYLCLVYFLNQLLTGQSKRL</sequence>
<evidence type="ECO:0000256" key="1">
    <source>
        <dbReference type="ARBA" id="ARBA00006484"/>
    </source>
</evidence>
<dbReference type="Proteomes" id="UP000178851">
    <property type="component" value="Unassembled WGS sequence"/>
</dbReference>
<keyword evidence="4" id="KW-0472">Membrane</keyword>
<dbReference type="SUPFAM" id="SSF51735">
    <property type="entry name" value="NAD(P)-binding Rossmann-fold domains"/>
    <property type="match status" value="1"/>
</dbReference>
<dbReference type="GO" id="GO:0016491">
    <property type="term" value="F:oxidoreductase activity"/>
    <property type="evidence" value="ECO:0007669"/>
    <property type="project" value="UniProtKB-KW"/>
</dbReference>
<dbReference type="PANTHER" id="PTHR43976">
    <property type="entry name" value="SHORT CHAIN DEHYDROGENASE"/>
    <property type="match status" value="1"/>
</dbReference>
<evidence type="ECO:0000313" key="5">
    <source>
        <dbReference type="EMBL" id="OGM27712.1"/>
    </source>
</evidence>
<dbReference type="EMBL" id="MGGI01000003">
    <property type="protein sequence ID" value="OGM27712.1"/>
    <property type="molecule type" value="Genomic_DNA"/>
</dbReference>
<comment type="caution">
    <text evidence="5">The sequence shown here is derived from an EMBL/GenBank/DDBJ whole genome shotgun (WGS) entry which is preliminary data.</text>
</comment>
<dbReference type="InterPro" id="IPR002347">
    <property type="entry name" value="SDR_fam"/>
</dbReference>
<dbReference type="AlphaFoldDB" id="A0A1F7YKB4"/>
<dbReference type="Pfam" id="PF00106">
    <property type="entry name" value="adh_short"/>
    <property type="match status" value="1"/>
</dbReference>
<dbReference type="PROSITE" id="PS00061">
    <property type="entry name" value="ADH_SHORT"/>
    <property type="match status" value="1"/>
</dbReference>
<keyword evidence="2" id="KW-0560">Oxidoreductase</keyword>
<dbReference type="PRINTS" id="PR00080">
    <property type="entry name" value="SDRFAMILY"/>
</dbReference>
<dbReference type="InterPro" id="IPR020904">
    <property type="entry name" value="Sc_DH/Rdtase_CS"/>
</dbReference>
<evidence type="ECO:0000256" key="3">
    <source>
        <dbReference type="RuleBase" id="RU000363"/>
    </source>
</evidence>
<feature type="transmembrane region" description="Helical" evidence="4">
    <location>
        <begin position="159"/>
        <end position="177"/>
    </location>
</feature>
<dbReference type="InterPro" id="IPR036291">
    <property type="entry name" value="NAD(P)-bd_dom_sf"/>
</dbReference>
<protein>
    <submittedName>
        <fullName evidence="5">Uncharacterized protein</fullName>
    </submittedName>
</protein>
<dbReference type="PANTHER" id="PTHR43976:SF16">
    <property type="entry name" value="SHORT-CHAIN DEHYDROGENASE_REDUCTASE FAMILY PROTEIN"/>
    <property type="match status" value="1"/>
</dbReference>
<gene>
    <name evidence="5" type="ORF">A2627_04705</name>
</gene>
<dbReference type="PRINTS" id="PR00081">
    <property type="entry name" value="GDHRDH"/>
</dbReference>
<keyword evidence="4" id="KW-0812">Transmembrane</keyword>
<evidence type="ECO:0000256" key="4">
    <source>
        <dbReference type="SAM" id="Phobius"/>
    </source>
</evidence>